<comment type="caution">
    <text evidence="2">The sequence shown here is derived from an EMBL/GenBank/DDBJ whole genome shotgun (WGS) entry which is preliminary data.</text>
</comment>
<gene>
    <name evidence="2" type="ORF">GCM10025868_37800</name>
</gene>
<organism evidence="2 3">
    <name type="scientific">Angustibacter aerolatus</name>
    <dbReference type="NCBI Taxonomy" id="1162965"/>
    <lineage>
        <taxon>Bacteria</taxon>
        <taxon>Bacillati</taxon>
        <taxon>Actinomycetota</taxon>
        <taxon>Actinomycetes</taxon>
        <taxon>Kineosporiales</taxon>
        <taxon>Kineosporiaceae</taxon>
    </lineage>
</organism>
<evidence type="ECO:0000256" key="1">
    <source>
        <dbReference type="SAM" id="MobiDB-lite"/>
    </source>
</evidence>
<reference evidence="3" key="1">
    <citation type="journal article" date="2019" name="Int. J. Syst. Evol. Microbiol.">
        <title>The Global Catalogue of Microorganisms (GCM) 10K type strain sequencing project: providing services to taxonomists for standard genome sequencing and annotation.</title>
        <authorList>
            <consortium name="The Broad Institute Genomics Platform"/>
            <consortium name="The Broad Institute Genome Sequencing Center for Infectious Disease"/>
            <person name="Wu L."/>
            <person name="Ma J."/>
        </authorList>
    </citation>
    <scope>NUCLEOTIDE SEQUENCE [LARGE SCALE GENOMIC DNA]</scope>
    <source>
        <strain evidence="3">NBRC 108730</strain>
    </source>
</reference>
<dbReference type="EMBL" id="BSUZ01000001">
    <property type="protein sequence ID" value="GMA88530.1"/>
    <property type="molecule type" value="Genomic_DNA"/>
</dbReference>
<dbReference type="Proteomes" id="UP001157017">
    <property type="component" value="Unassembled WGS sequence"/>
</dbReference>
<proteinExistence type="predicted"/>
<name>A0ABQ6JJW2_9ACTN</name>
<evidence type="ECO:0008006" key="4">
    <source>
        <dbReference type="Google" id="ProtNLM"/>
    </source>
</evidence>
<feature type="region of interest" description="Disordered" evidence="1">
    <location>
        <begin position="204"/>
        <end position="264"/>
    </location>
</feature>
<protein>
    <recommendedName>
        <fullName evidence="4">MalT-like TPR region domain-containing protein</fullName>
    </recommendedName>
</protein>
<evidence type="ECO:0000313" key="3">
    <source>
        <dbReference type="Proteomes" id="UP001157017"/>
    </source>
</evidence>
<feature type="compositionally biased region" description="Low complexity" evidence="1">
    <location>
        <begin position="248"/>
        <end position="264"/>
    </location>
</feature>
<feature type="compositionally biased region" description="Basic residues" evidence="1">
    <location>
        <begin position="222"/>
        <end position="247"/>
    </location>
</feature>
<sequence length="264" mass="28289">MDLTATAGRILTLAQDGGVHEAARLAHEALDDLSPDRGPSAEEAGLWYAVSVLEMVRDDLGAMQRAADRCLHIALDAGSPGWASNGYALHALSLVRQQQVEPALVDLARAEAEPGPHRRPRPDGLGLHLARRGLRRACGCTSLAVPHYERALTIPEDALPLPGSDVIDWLNLAQPAPALGRRAWSGWCQSLAGPDDVLAHRARAAEPGRHRRPAHAGEPAGHLHRQRARGQPRRAGHRSADRGRRRACATCSTAATRGPTPATR</sequence>
<keyword evidence="3" id="KW-1185">Reference proteome</keyword>
<accession>A0ABQ6JJW2</accession>
<evidence type="ECO:0000313" key="2">
    <source>
        <dbReference type="EMBL" id="GMA88530.1"/>
    </source>
</evidence>